<dbReference type="AlphaFoldDB" id="A0A2T1DDU4"/>
<dbReference type="Proteomes" id="UP000238634">
    <property type="component" value="Unassembled WGS sequence"/>
</dbReference>
<name>A0A2T1DDU4_9CYAN</name>
<reference evidence="1 2" key="2">
    <citation type="submission" date="2018-03" db="EMBL/GenBank/DDBJ databases">
        <title>The ancient ancestry and fast evolution of plastids.</title>
        <authorList>
            <person name="Moore K.R."/>
            <person name="Magnabosco C."/>
            <person name="Momper L."/>
            <person name="Gold D.A."/>
            <person name="Bosak T."/>
            <person name="Fournier G.P."/>
        </authorList>
    </citation>
    <scope>NUCLEOTIDE SEQUENCE [LARGE SCALE GENOMIC DNA]</scope>
    <source>
        <strain evidence="1 2">ULC007</strain>
    </source>
</reference>
<dbReference type="OrthoDB" id="123228at2"/>
<organism evidence="1 2">
    <name type="scientific">Phormidesmis priestleyi ULC007</name>
    <dbReference type="NCBI Taxonomy" id="1920490"/>
    <lineage>
        <taxon>Bacteria</taxon>
        <taxon>Bacillati</taxon>
        <taxon>Cyanobacteriota</taxon>
        <taxon>Cyanophyceae</taxon>
        <taxon>Leptolyngbyales</taxon>
        <taxon>Leptolyngbyaceae</taxon>
        <taxon>Phormidesmis</taxon>
    </lineage>
</organism>
<gene>
    <name evidence="1" type="ORF">C7B65_14230</name>
</gene>
<reference evidence="1 2" key="1">
    <citation type="submission" date="2018-02" db="EMBL/GenBank/DDBJ databases">
        <authorList>
            <person name="Cohen D.B."/>
            <person name="Kent A.D."/>
        </authorList>
    </citation>
    <scope>NUCLEOTIDE SEQUENCE [LARGE SCALE GENOMIC DNA]</scope>
    <source>
        <strain evidence="1 2">ULC007</strain>
    </source>
</reference>
<dbReference type="STRING" id="1920490.GCA_001895925_03055"/>
<evidence type="ECO:0000313" key="2">
    <source>
        <dbReference type="Proteomes" id="UP000238634"/>
    </source>
</evidence>
<dbReference type="EMBL" id="PVWG01000015">
    <property type="protein sequence ID" value="PSB18680.1"/>
    <property type="molecule type" value="Genomic_DNA"/>
</dbReference>
<keyword evidence="2" id="KW-1185">Reference proteome</keyword>
<evidence type="ECO:0000313" key="1">
    <source>
        <dbReference type="EMBL" id="PSB18680.1"/>
    </source>
</evidence>
<comment type="caution">
    <text evidence="1">The sequence shown here is derived from an EMBL/GenBank/DDBJ whole genome shotgun (WGS) entry which is preliminary data.</text>
</comment>
<protein>
    <submittedName>
        <fullName evidence="1">Uncharacterized protein</fullName>
    </submittedName>
</protein>
<proteinExistence type="predicted"/>
<accession>A0A2T1DDU4</accession>
<sequence length="67" mass="7761">MKQAEIRKTGYKALIDSLGVVGMLRFLQQLEIGNGDYTQERYQSSEPTLEELRQFTMERSSDSTQKE</sequence>